<evidence type="ECO:0000313" key="8">
    <source>
        <dbReference type="EMBL" id="KAH0449819.1"/>
    </source>
</evidence>
<comment type="function">
    <text evidence="5">Transcription activator.</text>
</comment>
<dbReference type="GO" id="GO:0006355">
    <property type="term" value="P:regulation of DNA-templated transcription"/>
    <property type="evidence" value="ECO:0007669"/>
    <property type="project" value="InterPro"/>
</dbReference>
<keyword evidence="5" id="KW-0010">Activator</keyword>
<dbReference type="InterPro" id="IPR031137">
    <property type="entry name" value="GRF"/>
</dbReference>
<feature type="domain" description="WRC" evidence="7">
    <location>
        <begin position="89"/>
        <end position="133"/>
    </location>
</feature>
<organism evidence="8 9">
    <name type="scientific">Dendrobium chrysotoxum</name>
    <name type="common">Orchid</name>
    <dbReference type="NCBI Taxonomy" id="161865"/>
    <lineage>
        <taxon>Eukaryota</taxon>
        <taxon>Viridiplantae</taxon>
        <taxon>Streptophyta</taxon>
        <taxon>Embryophyta</taxon>
        <taxon>Tracheophyta</taxon>
        <taxon>Spermatophyta</taxon>
        <taxon>Magnoliopsida</taxon>
        <taxon>Liliopsida</taxon>
        <taxon>Asparagales</taxon>
        <taxon>Orchidaceae</taxon>
        <taxon>Epidendroideae</taxon>
        <taxon>Malaxideae</taxon>
        <taxon>Dendrobiinae</taxon>
        <taxon>Dendrobium</taxon>
    </lineage>
</organism>
<comment type="subcellular location">
    <subcellularLocation>
        <location evidence="1 5">Nucleus</location>
    </subcellularLocation>
</comment>
<dbReference type="PROSITE" id="PS51667">
    <property type="entry name" value="WRC"/>
    <property type="match status" value="1"/>
</dbReference>
<dbReference type="GO" id="GO:0032502">
    <property type="term" value="P:developmental process"/>
    <property type="evidence" value="ECO:0007669"/>
    <property type="project" value="InterPro"/>
</dbReference>
<dbReference type="AlphaFoldDB" id="A0AAV7FKL8"/>
<proteinExistence type="inferred from homology"/>
<sequence length="267" mass="29972">MMMEVGRRNGNVITGKSFYPFTPSQWQELEEQAIIFNCMSVGLPIPTHLLLSLRRSRYSEPKRGFGFFPPYSPLGWGCFQLGSGGRAEDPEPGRCRRTDGKKWRCSRVACPDSKYCERHLHRGKNRLRKHKDAPLQHESSAASVQPCSPLSLLPPISKSNDRACKEPRYFHGLNHTSSLGTSGLIFHHCSVLGSDLRLERPVESEKGGNHKPISLHCFFDERPEKIEHEQDDGARGSQCKSLKRAEDLTSSGSVIPEPLPVLLDLNV</sequence>
<comment type="caution">
    <text evidence="4">Lacks conserved residue(s) required for the propagation of feature annotation.</text>
</comment>
<evidence type="ECO:0000259" key="7">
    <source>
        <dbReference type="PROSITE" id="PS51667"/>
    </source>
</evidence>
<dbReference type="GO" id="GO:0006351">
    <property type="term" value="P:DNA-templated transcription"/>
    <property type="evidence" value="ECO:0007669"/>
    <property type="project" value="UniProtKB-UniRule"/>
</dbReference>
<reference evidence="8 9" key="1">
    <citation type="journal article" date="2021" name="Hortic Res">
        <title>Chromosome-scale assembly of the Dendrobium chrysotoxum genome enhances the understanding of orchid evolution.</title>
        <authorList>
            <person name="Zhang Y."/>
            <person name="Zhang G.Q."/>
            <person name="Zhang D."/>
            <person name="Liu X.D."/>
            <person name="Xu X.Y."/>
            <person name="Sun W.H."/>
            <person name="Yu X."/>
            <person name="Zhu X."/>
            <person name="Wang Z.W."/>
            <person name="Zhao X."/>
            <person name="Zhong W.Y."/>
            <person name="Chen H."/>
            <person name="Yin W.L."/>
            <person name="Huang T."/>
            <person name="Niu S.C."/>
            <person name="Liu Z.J."/>
        </authorList>
    </citation>
    <scope>NUCLEOTIDE SEQUENCE [LARGE SCALE GENOMIC DNA]</scope>
    <source>
        <strain evidence="8">Lindl</strain>
    </source>
</reference>
<dbReference type="InterPro" id="IPR014977">
    <property type="entry name" value="WRC_dom"/>
</dbReference>
<gene>
    <name evidence="8" type="ORF">IEQ34_020511</name>
</gene>
<keyword evidence="5" id="KW-0804">Transcription</keyword>
<protein>
    <recommendedName>
        <fullName evidence="5">Growth-regulating factor</fullName>
    </recommendedName>
</protein>
<keyword evidence="5" id="KW-0805">Transcription regulation</keyword>
<keyword evidence="3 5" id="KW-0539">Nucleus</keyword>
<dbReference type="Proteomes" id="UP000775213">
    <property type="component" value="Unassembled WGS sequence"/>
</dbReference>
<evidence type="ECO:0000256" key="1">
    <source>
        <dbReference type="ARBA" id="ARBA00004123"/>
    </source>
</evidence>
<dbReference type="SMART" id="SM00951">
    <property type="entry name" value="QLQ"/>
    <property type="match status" value="1"/>
</dbReference>
<evidence type="ECO:0000256" key="5">
    <source>
        <dbReference type="RuleBase" id="RU367127"/>
    </source>
</evidence>
<dbReference type="PANTHER" id="PTHR31602">
    <property type="entry name" value="GROWTH-REGULATING FACTOR 5"/>
    <property type="match status" value="1"/>
</dbReference>
<dbReference type="PROSITE" id="PS51666">
    <property type="entry name" value="QLQ"/>
    <property type="match status" value="1"/>
</dbReference>
<comment type="caution">
    <text evidence="8">The sequence shown here is derived from an EMBL/GenBank/DDBJ whole genome shotgun (WGS) entry which is preliminary data.</text>
</comment>
<comment type="domain">
    <text evidence="5">The QLQ domain and WRC domain may be involved in protein-protein interaction and DNA-binding, respectively.</text>
</comment>
<evidence type="ECO:0000256" key="2">
    <source>
        <dbReference type="ARBA" id="ARBA00008122"/>
    </source>
</evidence>
<dbReference type="EMBL" id="JAGFBR010000018">
    <property type="protein sequence ID" value="KAH0449819.1"/>
    <property type="molecule type" value="Genomic_DNA"/>
</dbReference>
<accession>A0AAV7FKL8</accession>
<evidence type="ECO:0000256" key="3">
    <source>
        <dbReference type="ARBA" id="ARBA00023242"/>
    </source>
</evidence>
<evidence type="ECO:0000259" key="6">
    <source>
        <dbReference type="PROSITE" id="PS51666"/>
    </source>
</evidence>
<name>A0AAV7FKL8_DENCH</name>
<keyword evidence="9" id="KW-1185">Reference proteome</keyword>
<dbReference type="GO" id="GO:0005524">
    <property type="term" value="F:ATP binding"/>
    <property type="evidence" value="ECO:0007669"/>
    <property type="project" value="UniProtKB-UniRule"/>
</dbReference>
<evidence type="ECO:0000313" key="9">
    <source>
        <dbReference type="Proteomes" id="UP000775213"/>
    </source>
</evidence>
<comment type="similarity">
    <text evidence="2 5">Belongs to the GRF family.</text>
</comment>
<dbReference type="Pfam" id="PF08880">
    <property type="entry name" value="QLQ"/>
    <property type="match status" value="1"/>
</dbReference>
<dbReference type="GO" id="GO:0005634">
    <property type="term" value="C:nucleus"/>
    <property type="evidence" value="ECO:0007669"/>
    <property type="project" value="UniProtKB-SubCell"/>
</dbReference>
<dbReference type="Pfam" id="PF08879">
    <property type="entry name" value="WRC"/>
    <property type="match status" value="1"/>
</dbReference>
<feature type="domain" description="QLQ" evidence="6">
    <location>
        <begin position="20"/>
        <end position="55"/>
    </location>
</feature>
<dbReference type="InterPro" id="IPR014978">
    <property type="entry name" value="Gln-Leu-Gln_QLQ"/>
</dbReference>
<evidence type="ECO:0000256" key="4">
    <source>
        <dbReference type="PROSITE-ProRule" id="PRU01002"/>
    </source>
</evidence>
<dbReference type="PANTHER" id="PTHR31602:SF112">
    <property type="entry name" value="GROWTH-REGULATING FACTOR"/>
    <property type="match status" value="1"/>
</dbReference>